<dbReference type="Pfam" id="PF24494">
    <property type="entry name" value="DUF7587"/>
    <property type="match status" value="1"/>
</dbReference>
<evidence type="ECO:0000313" key="5">
    <source>
        <dbReference type="Proteomes" id="UP000193067"/>
    </source>
</evidence>
<protein>
    <recommendedName>
        <fullName evidence="3">DUF7587 domain-containing protein</fullName>
    </recommendedName>
</protein>
<keyword evidence="2" id="KW-0472">Membrane</keyword>
<keyword evidence="2" id="KW-0812">Transmembrane</keyword>
<evidence type="ECO:0000259" key="3">
    <source>
        <dbReference type="Pfam" id="PF24494"/>
    </source>
</evidence>
<organism evidence="4 5">
    <name type="scientific">Trametes coccinea (strain BRFM310)</name>
    <name type="common">Pycnoporus coccineus</name>
    <dbReference type="NCBI Taxonomy" id="1353009"/>
    <lineage>
        <taxon>Eukaryota</taxon>
        <taxon>Fungi</taxon>
        <taxon>Dikarya</taxon>
        <taxon>Basidiomycota</taxon>
        <taxon>Agaricomycotina</taxon>
        <taxon>Agaricomycetes</taxon>
        <taxon>Polyporales</taxon>
        <taxon>Polyporaceae</taxon>
        <taxon>Trametes</taxon>
    </lineage>
</organism>
<evidence type="ECO:0000256" key="1">
    <source>
        <dbReference type="SAM" id="MobiDB-lite"/>
    </source>
</evidence>
<feature type="domain" description="DUF7587" evidence="3">
    <location>
        <begin position="42"/>
        <end position="204"/>
    </location>
</feature>
<feature type="transmembrane region" description="Helical" evidence="2">
    <location>
        <begin position="496"/>
        <end position="520"/>
    </location>
</feature>
<evidence type="ECO:0000256" key="2">
    <source>
        <dbReference type="SAM" id="Phobius"/>
    </source>
</evidence>
<dbReference type="EMBL" id="KZ084118">
    <property type="protein sequence ID" value="OSD00431.1"/>
    <property type="molecule type" value="Genomic_DNA"/>
</dbReference>
<feature type="region of interest" description="Disordered" evidence="1">
    <location>
        <begin position="416"/>
        <end position="473"/>
    </location>
</feature>
<accession>A0A1Y2IJL6</accession>
<dbReference type="STRING" id="1353009.A0A1Y2IJL6"/>
<dbReference type="Proteomes" id="UP000193067">
    <property type="component" value="Unassembled WGS sequence"/>
</dbReference>
<dbReference type="AlphaFoldDB" id="A0A1Y2IJL6"/>
<keyword evidence="5" id="KW-1185">Reference proteome</keyword>
<evidence type="ECO:0000313" key="4">
    <source>
        <dbReference type="EMBL" id="OSD00431.1"/>
    </source>
</evidence>
<name>A0A1Y2IJL6_TRAC3</name>
<reference evidence="4 5" key="1">
    <citation type="journal article" date="2015" name="Biotechnol. Biofuels">
        <title>Enhanced degradation of softwood versus hardwood by the white-rot fungus Pycnoporus coccineus.</title>
        <authorList>
            <person name="Couturier M."/>
            <person name="Navarro D."/>
            <person name="Chevret D."/>
            <person name="Henrissat B."/>
            <person name="Piumi F."/>
            <person name="Ruiz-Duenas F.J."/>
            <person name="Martinez A.T."/>
            <person name="Grigoriev I.V."/>
            <person name="Riley R."/>
            <person name="Lipzen A."/>
            <person name="Berrin J.G."/>
            <person name="Master E.R."/>
            <person name="Rosso M.N."/>
        </authorList>
    </citation>
    <scope>NUCLEOTIDE SEQUENCE [LARGE SCALE GENOMIC DNA]</scope>
    <source>
        <strain evidence="4 5">BRFM310</strain>
    </source>
</reference>
<keyword evidence="2" id="KW-1133">Transmembrane helix</keyword>
<gene>
    <name evidence="4" type="ORF">PYCCODRAFT_1479116</name>
</gene>
<sequence>MGLGDLELHPRSPVDASSAQEHHALPQYGFGAEVGFEQLVESNPFLFRVHTPKEPSPFYDNTEPYFVGQMFADSVSSSAFRSLLQSPYRAPSTYTYADVARHMDWTTRATSPYVSTSFSFAWAIWEATRRYHHGMKHSVEIAVIDAKALVGRAVTAVELLREGAPKDRHQDHWKWYRYALEAQDVLVYGYIPGTAVLASVPLVQLLSKLPTYMLHPDPSPLKDTPISRVAWDYERKKYSYKLFCQEMSDRFLRMPVDRRMRDTTVGAVRLALALLRPWFHKLASDDFTTATASTSELALGIARWPGLWWVREHPEVRDLVRCLVHIVGEEAREARRTQALADATRMQDIVGGLEHLARSYHMRGGAHLGMATPTVSSTASVADEDEMKADREPVFVVNPAKTRSKFAEVLAPPVTEITPPESEDEKRSVVVEPQPEAVVSAPEEPKDDAVVPATPPPAEEPVEKTTDASTDSPPIKSVLSRWLFGSTPEEEAARDYYARTASALLAGFFTGAFVTLCVIAQHRREISNHFS</sequence>
<dbReference type="OrthoDB" id="3359845at2759"/>
<feature type="region of interest" description="Disordered" evidence="1">
    <location>
        <begin position="1"/>
        <end position="20"/>
    </location>
</feature>
<proteinExistence type="predicted"/>
<dbReference type="InterPro" id="IPR056009">
    <property type="entry name" value="DUF7587"/>
</dbReference>
<feature type="compositionally biased region" description="Basic and acidic residues" evidence="1">
    <location>
        <begin position="1"/>
        <end position="12"/>
    </location>
</feature>